<dbReference type="PATRIC" id="fig|1423774.3.peg.1335"/>
<feature type="transmembrane region" description="Helical" evidence="1">
    <location>
        <begin position="79"/>
        <end position="96"/>
    </location>
</feature>
<feature type="transmembrane region" description="Helical" evidence="1">
    <location>
        <begin position="245"/>
        <end position="262"/>
    </location>
</feature>
<dbReference type="EMBL" id="AZFV01000024">
    <property type="protein sequence ID" value="KRM15276.1"/>
    <property type="molecule type" value="Genomic_DNA"/>
</dbReference>
<evidence type="ECO:0000313" key="3">
    <source>
        <dbReference type="Proteomes" id="UP000051302"/>
    </source>
</evidence>
<dbReference type="AlphaFoldDB" id="A0A0R1WM51"/>
<keyword evidence="1" id="KW-0472">Membrane</keyword>
<evidence type="ECO:0000313" key="2">
    <source>
        <dbReference type="EMBL" id="KRM15276.1"/>
    </source>
</evidence>
<sequence>MTKKNLFDVAFVVLFLAFSLIYFMFCRNLFPSYFFNDNATIRNYMNNISINSDKNYVSTAKFFLMFKFNANTPYDTEAFFAWVFFAILMIVLILKFKIAFLKIRNLSLLVLFTLFYGAYSAQCSKELVIFIMLDVVLLISPLKFLNKTFAIFVILYGTYFRTYWLLIYVCSIVFFYIFNSSKLNKLFKSLLYFGTVIGMEVVYNLLTGNFLSDARYTVNSFRIEDLYTNTIINNPLINNSIVTDFLNFLYGLINVFIPIDGIHSVNEIIYYVWIWVIAILCFKYIKNSEGHKDYKLYFVLAMITIQAFFEPDVGSMLRHQIILIPILLLMLNENTVGREDKKDRLIYE</sequence>
<comment type="caution">
    <text evidence="2">The sequence shown here is derived from an EMBL/GenBank/DDBJ whole genome shotgun (WGS) entry which is preliminary data.</text>
</comment>
<feature type="transmembrane region" description="Helical" evidence="1">
    <location>
        <begin position="190"/>
        <end position="212"/>
    </location>
</feature>
<organism evidence="2 3">
    <name type="scientific">Companilactobacillus nantensis DSM 16982</name>
    <dbReference type="NCBI Taxonomy" id="1423774"/>
    <lineage>
        <taxon>Bacteria</taxon>
        <taxon>Bacillati</taxon>
        <taxon>Bacillota</taxon>
        <taxon>Bacilli</taxon>
        <taxon>Lactobacillales</taxon>
        <taxon>Lactobacillaceae</taxon>
        <taxon>Companilactobacillus</taxon>
    </lineage>
</organism>
<feature type="transmembrane region" description="Helical" evidence="1">
    <location>
        <begin position="268"/>
        <end position="285"/>
    </location>
</feature>
<feature type="transmembrane region" description="Helical" evidence="1">
    <location>
        <begin position="103"/>
        <end position="121"/>
    </location>
</feature>
<evidence type="ECO:0000256" key="1">
    <source>
        <dbReference type="SAM" id="Phobius"/>
    </source>
</evidence>
<feature type="transmembrane region" description="Helical" evidence="1">
    <location>
        <begin position="158"/>
        <end position="178"/>
    </location>
</feature>
<feature type="transmembrane region" description="Helical" evidence="1">
    <location>
        <begin position="7"/>
        <end position="25"/>
    </location>
</feature>
<gene>
    <name evidence="2" type="ORF">FD31_GL001284</name>
</gene>
<accession>A0A0R1WM51</accession>
<dbReference type="STRING" id="1423774.FD31_GL001284"/>
<keyword evidence="1" id="KW-1133">Transmembrane helix</keyword>
<dbReference type="Proteomes" id="UP000051302">
    <property type="component" value="Unassembled WGS sequence"/>
</dbReference>
<keyword evidence="1" id="KW-0812">Transmembrane</keyword>
<reference evidence="2 3" key="1">
    <citation type="journal article" date="2015" name="Genome Announc.">
        <title>Expanding the biotechnology potential of lactobacilli through comparative genomics of 213 strains and associated genera.</title>
        <authorList>
            <person name="Sun Z."/>
            <person name="Harris H.M."/>
            <person name="McCann A."/>
            <person name="Guo C."/>
            <person name="Argimon S."/>
            <person name="Zhang W."/>
            <person name="Yang X."/>
            <person name="Jeffery I.B."/>
            <person name="Cooney J.C."/>
            <person name="Kagawa T.F."/>
            <person name="Liu W."/>
            <person name="Song Y."/>
            <person name="Salvetti E."/>
            <person name="Wrobel A."/>
            <person name="Rasinkangas P."/>
            <person name="Parkhill J."/>
            <person name="Rea M.C."/>
            <person name="O'Sullivan O."/>
            <person name="Ritari J."/>
            <person name="Douillard F.P."/>
            <person name="Paul Ross R."/>
            <person name="Yang R."/>
            <person name="Briner A.E."/>
            <person name="Felis G.E."/>
            <person name="de Vos W.M."/>
            <person name="Barrangou R."/>
            <person name="Klaenhammer T.R."/>
            <person name="Caufield P.W."/>
            <person name="Cui Y."/>
            <person name="Zhang H."/>
            <person name="O'Toole P.W."/>
        </authorList>
    </citation>
    <scope>NUCLEOTIDE SEQUENCE [LARGE SCALE GENOMIC DNA]</scope>
    <source>
        <strain evidence="2 3">DSM 16982</strain>
    </source>
</reference>
<protein>
    <submittedName>
        <fullName evidence="2">Uncharacterized protein</fullName>
    </submittedName>
</protein>
<proteinExistence type="predicted"/>
<keyword evidence="3" id="KW-1185">Reference proteome</keyword>
<feature type="transmembrane region" description="Helical" evidence="1">
    <location>
        <begin position="127"/>
        <end position="146"/>
    </location>
</feature>
<name>A0A0R1WM51_9LACO</name>